<evidence type="ECO:0000259" key="2">
    <source>
        <dbReference type="Pfam" id="PF01243"/>
    </source>
</evidence>
<comment type="caution">
    <text evidence="3">The sequence shown here is derived from an EMBL/GenBank/DDBJ whole genome shotgun (WGS) entry which is preliminary data.</text>
</comment>
<dbReference type="GO" id="GO:0016627">
    <property type="term" value="F:oxidoreductase activity, acting on the CH-CH group of donors"/>
    <property type="evidence" value="ECO:0007669"/>
    <property type="project" value="TreeGrafter"/>
</dbReference>
<dbReference type="Pfam" id="PF01243">
    <property type="entry name" value="PNPOx_N"/>
    <property type="match status" value="1"/>
</dbReference>
<dbReference type="InterPro" id="IPR012349">
    <property type="entry name" value="Split_barrel_FMN-bd"/>
</dbReference>
<dbReference type="SUPFAM" id="SSF50475">
    <property type="entry name" value="FMN-binding split barrel"/>
    <property type="match status" value="1"/>
</dbReference>
<dbReference type="EMBL" id="BNJF01000003">
    <property type="protein sequence ID" value="GHO48203.1"/>
    <property type="molecule type" value="Genomic_DNA"/>
</dbReference>
<evidence type="ECO:0000256" key="1">
    <source>
        <dbReference type="ARBA" id="ARBA00023002"/>
    </source>
</evidence>
<dbReference type="Proteomes" id="UP000612362">
    <property type="component" value="Unassembled WGS sequence"/>
</dbReference>
<keyword evidence="1" id="KW-0560">Oxidoreductase</keyword>
<dbReference type="NCBIfam" id="TIGR03618">
    <property type="entry name" value="Rv1155_F420"/>
    <property type="match status" value="1"/>
</dbReference>
<accession>A0A8J3I6W6</accession>
<keyword evidence="4" id="KW-1185">Reference proteome</keyword>
<gene>
    <name evidence="3" type="ORF">KSX_63660</name>
</gene>
<evidence type="ECO:0000313" key="4">
    <source>
        <dbReference type="Proteomes" id="UP000612362"/>
    </source>
</evidence>
<dbReference type="InterPro" id="IPR011576">
    <property type="entry name" value="Pyridox_Oxase_N"/>
</dbReference>
<feature type="domain" description="Pyridoxamine 5'-phosphate oxidase N-terminal" evidence="2">
    <location>
        <begin position="4"/>
        <end position="132"/>
    </location>
</feature>
<dbReference type="InterPro" id="IPR052019">
    <property type="entry name" value="F420H2_bilvrd_red/Heme_oxyg"/>
</dbReference>
<sequence length="140" mass="15666">MDAEALQAFLAQPHDAIISTNRVGKGAQLNPVWFIWDGESLLISTQKASAKYANIVRDPNISVIVNDPVTRAYVVAYGRAEIVGLERYPELWDATMEKYIPADKRQQFAEASWTQATQQASRVVIVLKPDKVVGRIWTAH</sequence>
<protein>
    <recommendedName>
        <fullName evidence="2">Pyridoxamine 5'-phosphate oxidase N-terminal domain-containing protein</fullName>
    </recommendedName>
</protein>
<dbReference type="RefSeq" id="WP_220197406.1">
    <property type="nucleotide sequence ID" value="NZ_BNJF01000003.1"/>
</dbReference>
<name>A0A8J3I6W6_9CHLR</name>
<organism evidence="3 4">
    <name type="scientific">Ktedonospora formicarum</name>
    <dbReference type="NCBI Taxonomy" id="2778364"/>
    <lineage>
        <taxon>Bacteria</taxon>
        <taxon>Bacillati</taxon>
        <taxon>Chloroflexota</taxon>
        <taxon>Ktedonobacteria</taxon>
        <taxon>Ktedonobacterales</taxon>
        <taxon>Ktedonobacteraceae</taxon>
        <taxon>Ktedonospora</taxon>
    </lineage>
</organism>
<dbReference type="PANTHER" id="PTHR35176">
    <property type="entry name" value="HEME OXYGENASE HI_0854-RELATED"/>
    <property type="match status" value="1"/>
</dbReference>
<dbReference type="PANTHER" id="PTHR35176:SF6">
    <property type="entry name" value="HEME OXYGENASE HI_0854-RELATED"/>
    <property type="match status" value="1"/>
</dbReference>
<dbReference type="GO" id="GO:0005829">
    <property type="term" value="C:cytosol"/>
    <property type="evidence" value="ECO:0007669"/>
    <property type="project" value="TreeGrafter"/>
</dbReference>
<dbReference type="AlphaFoldDB" id="A0A8J3I6W6"/>
<dbReference type="InterPro" id="IPR019920">
    <property type="entry name" value="F420-binding_dom_put"/>
</dbReference>
<evidence type="ECO:0000313" key="3">
    <source>
        <dbReference type="EMBL" id="GHO48203.1"/>
    </source>
</evidence>
<proteinExistence type="predicted"/>
<dbReference type="Gene3D" id="2.30.110.10">
    <property type="entry name" value="Electron Transport, Fmn-binding Protein, Chain A"/>
    <property type="match status" value="1"/>
</dbReference>
<dbReference type="GO" id="GO:0070967">
    <property type="term" value="F:coenzyme F420 binding"/>
    <property type="evidence" value="ECO:0007669"/>
    <property type="project" value="TreeGrafter"/>
</dbReference>
<reference evidence="3" key="1">
    <citation type="submission" date="2020-10" db="EMBL/GenBank/DDBJ databases">
        <title>Taxonomic study of unclassified bacteria belonging to the class Ktedonobacteria.</title>
        <authorList>
            <person name="Yabe S."/>
            <person name="Wang C.M."/>
            <person name="Zheng Y."/>
            <person name="Sakai Y."/>
            <person name="Cavaletti L."/>
            <person name="Monciardini P."/>
            <person name="Donadio S."/>
        </authorList>
    </citation>
    <scope>NUCLEOTIDE SEQUENCE</scope>
    <source>
        <strain evidence="3">SOSP1-1</strain>
    </source>
</reference>